<accession>A0ACC0S0R2</accession>
<dbReference type="EMBL" id="CM009303">
    <property type="protein sequence ID" value="KAI9382844.1"/>
    <property type="molecule type" value="Genomic_DNA"/>
</dbReference>
<sequence length="157" mass="18737">MWTSHDQFLDVVSTHWSSDLYGTPMYLLCRRLKILKRPLKELNRLHFSHISEHVSRLETELATHQLSLHHDRDNHHLLDQEKLLRSKLSQLKFVEKQFFSQKIKCNFLKESDRGTKFFHELMNHNHRRNFIPAIMTGHGRQSSSLEEVGGVFVNYFQ</sequence>
<name>A0ACC0S0R2_POPTR</name>
<comment type="caution">
    <text evidence="1">The sequence shown here is derived from an EMBL/GenBank/DDBJ whole genome shotgun (WGS) entry which is preliminary data.</text>
</comment>
<organism evidence="1 2">
    <name type="scientific">Populus trichocarpa</name>
    <name type="common">Western balsam poplar</name>
    <name type="synonym">Populus balsamifera subsp. trichocarpa</name>
    <dbReference type="NCBI Taxonomy" id="3694"/>
    <lineage>
        <taxon>Eukaryota</taxon>
        <taxon>Viridiplantae</taxon>
        <taxon>Streptophyta</taxon>
        <taxon>Embryophyta</taxon>
        <taxon>Tracheophyta</taxon>
        <taxon>Spermatophyta</taxon>
        <taxon>Magnoliopsida</taxon>
        <taxon>eudicotyledons</taxon>
        <taxon>Gunneridae</taxon>
        <taxon>Pentapetalae</taxon>
        <taxon>rosids</taxon>
        <taxon>fabids</taxon>
        <taxon>Malpighiales</taxon>
        <taxon>Salicaceae</taxon>
        <taxon>Saliceae</taxon>
        <taxon>Populus</taxon>
    </lineage>
</organism>
<protein>
    <submittedName>
        <fullName evidence="1">Uncharacterized protein</fullName>
    </submittedName>
</protein>
<evidence type="ECO:0000313" key="2">
    <source>
        <dbReference type="Proteomes" id="UP000006729"/>
    </source>
</evidence>
<keyword evidence="2" id="KW-1185">Reference proteome</keyword>
<proteinExistence type="predicted"/>
<dbReference type="Proteomes" id="UP000006729">
    <property type="component" value="Chromosome 14"/>
</dbReference>
<reference evidence="1 2" key="1">
    <citation type="journal article" date="2006" name="Science">
        <title>The genome of black cottonwood, Populus trichocarpa (Torr. &amp; Gray).</title>
        <authorList>
            <person name="Tuskan G.A."/>
            <person name="Difazio S."/>
            <person name="Jansson S."/>
            <person name="Bohlmann J."/>
            <person name="Grigoriev I."/>
            <person name="Hellsten U."/>
            <person name="Putnam N."/>
            <person name="Ralph S."/>
            <person name="Rombauts S."/>
            <person name="Salamov A."/>
            <person name="Schein J."/>
            <person name="Sterck L."/>
            <person name="Aerts A."/>
            <person name="Bhalerao R.R."/>
            <person name="Bhalerao R.P."/>
            <person name="Blaudez D."/>
            <person name="Boerjan W."/>
            <person name="Brun A."/>
            <person name="Brunner A."/>
            <person name="Busov V."/>
            <person name="Campbell M."/>
            <person name="Carlson J."/>
            <person name="Chalot M."/>
            <person name="Chapman J."/>
            <person name="Chen G.L."/>
            <person name="Cooper D."/>
            <person name="Coutinho P.M."/>
            <person name="Couturier J."/>
            <person name="Covert S."/>
            <person name="Cronk Q."/>
            <person name="Cunningham R."/>
            <person name="Davis J."/>
            <person name="Degroeve S."/>
            <person name="Dejardin A."/>
            <person name="Depamphilis C."/>
            <person name="Detter J."/>
            <person name="Dirks B."/>
            <person name="Dubchak I."/>
            <person name="Duplessis S."/>
            <person name="Ehlting J."/>
            <person name="Ellis B."/>
            <person name="Gendler K."/>
            <person name="Goodstein D."/>
            <person name="Gribskov M."/>
            <person name="Grimwood J."/>
            <person name="Groover A."/>
            <person name="Gunter L."/>
            <person name="Hamberger B."/>
            <person name="Heinze B."/>
            <person name="Helariutta Y."/>
            <person name="Henrissat B."/>
            <person name="Holligan D."/>
            <person name="Holt R."/>
            <person name="Huang W."/>
            <person name="Islam-Faridi N."/>
            <person name="Jones S."/>
            <person name="Jones-Rhoades M."/>
            <person name="Jorgensen R."/>
            <person name="Joshi C."/>
            <person name="Kangasjarvi J."/>
            <person name="Karlsson J."/>
            <person name="Kelleher C."/>
            <person name="Kirkpatrick R."/>
            <person name="Kirst M."/>
            <person name="Kohler A."/>
            <person name="Kalluri U."/>
            <person name="Larimer F."/>
            <person name="Leebens-Mack J."/>
            <person name="Leple J.C."/>
            <person name="Locascio P."/>
            <person name="Lou Y."/>
            <person name="Lucas S."/>
            <person name="Martin F."/>
            <person name="Montanini B."/>
            <person name="Napoli C."/>
            <person name="Nelson D.R."/>
            <person name="Nelson C."/>
            <person name="Nieminen K."/>
            <person name="Nilsson O."/>
            <person name="Pereda V."/>
            <person name="Peter G."/>
            <person name="Philippe R."/>
            <person name="Pilate G."/>
            <person name="Poliakov A."/>
            <person name="Razumovskaya J."/>
            <person name="Richardson P."/>
            <person name="Rinaldi C."/>
            <person name="Ritland K."/>
            <person name="Rouze P."/>
            <person name="Ryaboy D."/>
            <person name="Schmutz J."/>
            <person name="Schrader J."/>
            <person name="Segerman B."/>
            <person name="Shin H."/>
            <person name="Siddiqui A."/>
            <person name="Sterky F."/>
            <person name="Terry A."/>
            <person name="Tsai C.J."/>
            <person name="Uberbacher E."/>
            <person name="Unneberg P."/>
            <person name="Vahala J."/>
            <person name="Wall K."/>
            <person name="Wessler S."/>
            <person name="Yang G."/>
            <person name="Yin T."/>
            <person name="Douglas C."/>
            <person name="Marra M."/>
            <person name="Sandberg G."/>
            <person name="Van de Peer Y."/>
            <person name="Rokhsar D."/>
        </authorList>
    </citation>
    <scope>NUCLEOTIDE SEQUENCE [LARGE SCALE GENOMIC DNA]</scope>
    <source>
        <strain evidence="2">cv. Nisqually</strain>
    </source>
</reference>
<gene>
    <name evidence="1" type="ORF">POPTR_014G188801v4</name>
</gene>
<evidence type="ECO:0000313" key="1">
    <source>
        <dbReference type="EMBL" id="KAI9382844.1"/>
    </source>
</evidence>